<sequence>MKDTKDTQTRRQANQSSTEANGEKPKVSVSTTPSRPKSSSSRSKSSFLAKLVQLLLPCISHSPAHPIELDDRASGSTDLHKEKPPLKEAERPAKTNANTASSSSPLAPPGTLVIPPPLPPDAEVILPPTPTKRLLPQSETEGVTSGAVQPPGSTGDDIAHDHSRAHTRDSGDESEGTSYTEDEDVDDHLDDAEDEEDRLIMNGGAGIPIGPDGQPRPLLPPLAPQHAGRKCLVLDLDETLVHSSFKSIQQADYVVPVEIEYHWHNVYVIKRPGVDNFLKKMGEIYEVVVFTASLSKYADPVLDKLDIHNVVAHRLFRESCYNHKGNYVKDLSQLGRPIGDTIILDNSPASYIFHPNNAVPVSSWFNDPHDTELTDLCPFLFDLANVDDVQGILDGGL</sequence>
<name>A0A0C3FYR3_PILCF</name>
<reference evidence="4" key="2">
    <citation type="submission" date="2015-01" db="EMBL/GenBank/DDBJ databases">
        <title>Evolutionary Origins and Diversification of the Mycorrhizal Mutualists.</title>
        <authorList>
            <consortium name="DOE Joint Genome Institute"/>
            <consortium name="Mycorrhizal Genomics Consortium"/>
            <person name="Kohler A."/>
            <person name="Kuo A."/>
            <person name="Nagy L.G."/>
            <person name="Floudas D."/>
            <person name="Copeland A."/>
            <person name="Barry K.W."/>
            <person name="Cichocki N."/>
            <person name="Veneault-Fourrey C."/>
            <person name="LaButti K."/>
            <person name="Lindquist E.A."/>
            <person name="Lipzen A."/>
            <person name="Lundell T."/>
            <person name="Morin E."/>
            <person name="Murat C."/>
            <person name="Riley R."/>
            <person name="Ohm R."/>
            <person name="Sun H."/>
            <person name="Tunlid A."/>
            <person name="Henrissat B."/>
            <person name="Grigoriev I.V."/>
            <person name="Hibbett D.S."/>
            <person name="Martin F."/>
        </authorList>
    </citation>
    <scope>NUCLEOTIDE SEQUENCE [LARGE SCALE GENOMIC DNA]</scope>
    <source>
        <strain evidence="4">F 1598</strain>
    </source>
</reference>
<dbReference type="SUPFAM" id="SSF56784">
    <property type="entry name" value="HAD-like"/>
    <property type="match status" value="1"/>
</dbReference>
<feature type="domain" description="FCP1 homology" evidence="2">
    <location>
        <begin position="225"/>
        <end position="383"/>
    </location>
</feature>
<dbReference type="InterPro" id="IPR023214">
    <property type="entry name" value="HAD_sf"/>
</dbReference>
<dbReference type="EMBL" id="KN832991">
    <property type="protein sequence ID" value="KIM83381.1"/>
    <property type="molecule type" value="Genomic_DNA"/>
</dbReference>
<feature type="compositionally biased region" description="Polar residues" evidence="1">
    <location>
        <begin position="137"/>
        <end position="147"/>
    </location>
</feature>
<feature type="compositionally biased region" description="Basic and acidic residues" evidence="1">
    <location>
        <begin position="67"/>
        <end position="93"/>
    </location>
</feature>
<dbReference type="FunFam" id="3.40.50.1000:FF:000043">
    <property type="entry name" value="General stress response phosphoprotein phosphatase Psr1/2"/>
    <property type="match status" value="1"/>
</dbReference>
<keyword evidence="4" id="KW-1185">Reference proteome</keyword>
<organism evidence="3 4">
    <name type="scientific">Piloderma croceum (strain F 1598)</name>
    <dbReference type="NCBI Taxonomy" id="765440"/>
    <lineage>
        <taxon>Eukaryota</taxon>
        <taxon>Fungi</taxon>
        <taxon>Dikarya</taxon>
        <taxon>Basidiomycota</taxon>
        <taxon>Agaricomycotina</taxon>
        <taxon>Agaricomycetes</taxon>
        <taxon>Agaricomycetidae</taxon>
        <taxon>Atheliales</taxon>
        <taxon>Atheliaceae</taxon>
        <taxon>Piloderma</taxon>
    </lineage>
</organism>
<feature type="region of interest" description="Disordered" evidence="1">
    <location>
        <begin position="1"/>
        <end position="46"/>
    </location>
</feature>
<evidence type="ECO:0000313" key="4">
    <source>
        <dbReference type="Proteomes" id="UP000054166"/>
    </source>
</evidence>
<dbReference type="InterPro" id="IPR004274">
    <property type="entry name" value="FCP1_dom"/>
</dbReference>
<dbReference type="InterPro" id="IPR050365">
    <property type="entry name" value="TIM50"/>
</dbReference>
<dbReference type="CDD" id="cd07521">
    <property type="entry name" value="HAD_FCP1-like"/>
    <property type="match status" value="1"/>
</dbReference>
<dbReference type="Proteomes" id="UP000054166">
    <property type="component" value="Unassembled WGS sequence"/>
</dbReference>
<dbReference type="InterPro" id="IPR011948">
    <property type="entry name" value="Dullard_phosphatase"/>
</dbReference>
<dbReference type="STRING" id="765440.A0A0C3FYR3"/>
<dbReference type="InParanoid" id="A0A0C3FYR3"/>
<dbReference type="PANTHER" id="PTHR12210">
    <property type="entry name" value="DULLARD PROTEIN PHOSPHATASE"/>
    <property type="match status" value="1"/>
</dbReference>
<feature type="compositionally biased region" description="Low complexity" evidence="1">
    <location>
        <begin position="27"/>
        <end position="46"/>
    </location>
</feature>
<dbReference type="SMART" id="SM00577">
    <property type="entry name" value="CPDc"/>
    <property type="match status" value="1"/>
</dbReference>
<dbReference type="GO" id="GO:0034198">
    <property type="term" value="P:cellular response to amino acid starvation"/>
    <property type="evidence" value="ECO:0007669"/>
    <property type="project" value="UniProtKB-ARBA"/>
</dbReference>
<feature type="compositionally biased region" description="Basic and acidic residues" evidence="1">
    <location>
        <begin position="157"/>
        <end position="171"/>
    </location>
</feature>
<dbReference type="GO" id="GO:0016791">
    <property type="term" value="F:phosphatase activity"/>
    <property type="evidence" value="ECO:0007669"/>
    <property type="project" value="InterPro"/>
</dbReference>
<feature type="region of interest" description="Disordered" evidence="1">
    <location>
        <begin position="62"/>
        <end position="188"/>
    </location>
</feature>
<dbReference type="Pfam" id="PF03031">
    <property type="entry name" value="NIF"/>
    <property type="match status" value="1"/>
</dbReference>
<feature type="compositionally biased region" description="Low complexity" evidence="1">
    <location>
        <begin position="94"/>
        <end position="113"/>
    </location>
</feature>
<feature type="compositionally biased region" description="Acidic residues" evidence="1">
    <location>
        <begin position="172"/>
        <end position="188"/>
    </location>
</feature>
<dbReference type="GO" id="GO:0009651">
    <property type="term" value="P:response to salt stress"/>
    <property type="evidence" value="ECO:0007669"/>
    <property type="project" value="UniProtKB-ARBA"/>
</dbReference>
<dbReference type="HOGENOM" id="CLU_020262_9_0_1"/>
<evidence type="ECO:0000313" key="3">
    <source>
        <dbReference type="EMBL" id="KIM83381.1"/>
    </source>
</evidence>
<dbReference type="PROSITE" id="PS50969">
    <property type="entry name" value="FCP1"/>
    <property type="match status" value="1"/>
</dbReference>
<proteinExistence type="predicted"/>
<dbReference type="InterPro" id="IPR036412">
    <property type="entry name" value="HAD-like_sf"/>
</dbReference>
<dbReference type="AlphaFoldDB" id="A0A0C3FYR3"/>
<feature type="region of interest" description="Disordered" evidence="1">
    <location>
        <begin position="203"/>
        <end position="222"/>
    </location>
</feature>
<evidence type="ECO:0000256" key="1">
    <source>
        <dbReference type="SAM" id="MobiDB-lite"/>
    </source>
</evidence>
<feature type="compositionally biased region" description="Polar residues" evidence="1">
    <location>
        <begin position="10"/>
        <end position="20"/>
    </location>
</feature>
<dbReference type="FunCoup" id="A0A0C3FYR3">
    <property type="interactions" value="132"/>
</dbReference>
<dbReference type="GO" id="GO:0045944">
    <property type="term" value="P:positive regulation of transcription by RNA polymerase II"/>
    <property type="evidence" value="ECO:0007669"/>
    <property type="project" value="UniProtKB-ARBA"/>
</dbReference>
<dbReference type="Gene3D" id="3.40.50.1000">
    <property type="entry name" value="HAD superfamily/HAD-like"/>
    <property type="match status" value="1"/>
</dbReference>
<dbReference type="OrthoDB" id="277011at2759"/>
<reference evidence="3 4" key="1">
    <citation type="submission" date="2014-04" db="EMBL/GenBank/DDBJ databases">
        <authorList>
            <consortium name="DOE Joint Genome Institute"/>
            <person name="Kuo A."/>
            <person name="Tarkka M."/>
            <person name="Buscot F."/>
            <person name="Kohler A."/>
            <person name="Nagy L.G."/>
            <person name="Floudas D."/>
            <person name="Copeland A."/>
            <person name="Barry K.W."/>
            <person name="Cichocki N."/>
            <person name="Veneault-Fourrey C."/>
            <person name="LaButti K."/>
            <person name="Lindquist E.A."/>
            <person name="Lipzen A."/>
            <person name="Lundell T."/>
            <person name="Morin E."/>
            <person name="Murat C."/>
            <person name="Sun H."/>
            <person name="Tunlid A."/>
            <person name="Henrissat B."/>
            <person name="Grigoriev I.V."/>
            <person name="Hibbett D.S."/>
            <person name="Martin F."/>
            <person name="Nordberg H.P."/>
            <person name="Cantor M.N."/>
            <person name="Hua S.X."/>
        </authorList>
    </citation>
    <scope>NUCLEOTIDE SEQUENCE [LARGE SCALE GENOMIC DNA]</scope>
    <source>
        <strain evidence="3 4">F 1598</strain>
    </source>
</reference>
<dbReference type="GO" id="GO:1904262">
    <property type="term" value="P:negative regulation of TORC1 signaling"/>
    <property type="evidence" value="ECO:0007669"/>
    <property type="project" value="UniProtKB-ARBA"/>
</dbReference>
<gene>
    <name evidence="3" type="ORF">PILCRDRAFT_69634</name>
</gene>
<dbReference type="NCBIfam" id="TIGR02251">
    <property type="entry name" value="HIF-SF_euk"/>
    <property type="match status" value="1"/>
</dbReference>
<accession>A0A0C3FYR3</accession>
<protein>
    <recommendedName>
        <fullName evidence="2">FCP1 homology domain-containing protein</fullName>
    </recommendedName>
</protein>
<evidence type="ECO:0000259" key="2">
    <source>
        <dbReference type="PROSITE" id="PS50969"/>
    </source>
</evidence>